<reference evidence="2" key="1">
    <citation type="submission" date="2021-11" db="EMBL/GenBank/DDBJ databases">
        <authorList>
            <person name="Schell T."/>
        </authorList>
    </citation>
    <scope>NUCLEOTIDE SEQUENCE</scope>
    <source>
        <strain evidence="2">M5</strain>
    </source>
</reference>
<dbReference type="SUPFAM" id="SSF56672">
    <property type="entry name" value="DNA/RNA polymerases"/>
    <property type="match status" value="1"/>
</dbReference>
<dbReference type="InterPro" id="IPR043502">
    <property type="entry name" value="DNA/RNA_pol_sf"/>
</dbReference>
<name>A0A8J2RG67_9CRUS</name>
<evidence type="ECO:0008006" key="4">
    <source>
        <dbReference type="Google" id="ProtNLM"/>
    </source>
</evidence>
<evidence type="ECO:0000313" key="3">
    <source>
        <dbReference type="Proteomes" id="UP000789390"/>
    </source>
</evidence>
<sequence>MGYLQSGFISKVEAPDQPTTTSKFYLPHRPVIRSKVVTTKIRPVFDASPRTEEDLSLNDCLETGENLNPELLAVLLRFRWHRVAWVGEIEYAFLQIEIHAEDRDALRFLWIDDLTSSTLEKEPFIFRWNRSSEEMDPSLARYIEERLYMDDILAGSDSAEEAVKTIQRVQRAFKGACMRLTKWITNDPSVDESLEESKGTPTDRQLDVRRVQNSRAGGRGPRSSNQTTNAKPVIEIIRPLLPTTGLISPVILLLKIQFQRLCESGVGWDEPIPEDIHREWSSVKSTHFVMRPKRRTAISP</sequence>
<feature type="region of interest" description="Disordered" evidence="1">
    <location>
        <begin position="190"/>
        <end position="229"/>
    </location>
</feature>
<dbReference type="AlphaFoldDB" id="A0A8J2RG67"/>
<accession>A0A8J2RG67</accession>
<dbReference type="OrthoDB" id="6381431at2759"/>
<dbReference type="EMBL" id="CAKKLH010000015">
    <property type="protein sequence ID" value="CAH0099256.1"/>
    <property type="molecule type" value="Genomic_DNA"/>
</dbReference>
<keyword evidence="3" id="KW-1185">Reference proteome</keyword>
<dbReference type="GO" id="GO:0071897">
    <property type="term" value="P:DNA biosynthetic process"/>
    <property type="evidence" value="ECO:0007669"/>
    <property type="project" value="UniProtKB-ARBA"/>
</dbReference>
<dbReference type="PANTHER" id="PTHR47331">
    <property type="entry name" value="PHD-TYPE DOMAIN-CONTAINING PROTEIN"/>
    <property type="match status" value="1"/>
</dbReference>
<dbReference type="Proteomes" id="UP000789390">
    <property type="component" value="Unassembled WGS sequence"/>
</dbReference>
<dbReference type="PANTHER" id="PTHR47331:SF1">
    <property type="entry name" value="GAG-LIKE PROTEIN"/>
    <property type="match status" value="1"/>
</dbReference>
<evidence type="ECO:0000313" key="2">
    <source>
        <dbReference type="EMBL" id="CAH0099256.1"/>
    </source>
</evidence>
<gene>
    <name evidence="2" type="ORF">DGAL_LOCUS1371</name>
</gene>
<comment type="caution">
    <text evidence="2">The sequence shown here is derived from an EMBL/GenBank/DDBJ whole genome shotgun (WGS) entry which is preliminary data.</text>
</comment>
<evidence type="ECO:0000256" key="1">
    <source>
        <dbReference type="SAM" id="MobiDB-lite"/>
    </source>
</evidence>
<protein>
    <recommendedName>
        <fullName evidence="4">Reverse transcriptase domain-containing protein</fullName>
    </recommendedName>
</protein>
<organism evidence="2 3">
    <name type="scientific">Daphnia galeata</name>
    <dbReference type="NCBI Taxonomy" id="27404"/>
    <lineage>
        <taxon>Eukaryota</taxon>
        <taxon>Metazoa</taxon>
        <taxon>Ecdysozoa</taxon>
        <taxon>Arthropoda</taxon>
        <taxon>Crustacea</taxon>
        <taxon>Branchiopoda</taxon>
        <taxon>Diplostraca</taxon>
        <taxon>Cladocera</taxon>
        <taxon>Anomopoda</taxon>
        <taxon>Daphniidae</taxon>
        <taxon>Daphnia</taxon>
    </lineage>
</organism>
<dbReference type="Pfam" id="PF05380">
    <property type="entry name" value="Peptidase_A17"/>
    <property type="match status" value="1"/>
</dbReference>
<dbReference type="InterPro" id="IPR008042">
    <property type="entry name" value="Retrotrans_Pao"/>
</dbReference>
<proteinExistence type="predicted"/>